<reference evidence="2 3" key="1">
    <citation type="submission" date="2016-10" db="EMBL/GenBank/DDBJ databases">
        <authorList>
            <person name="de Groot N.N."/>
        </authorList>
    </citation>
    <scope>NUCLEOTIDE SEQUENCE [LARGE SCALE GENOMIC DNA]</scope>
    <source>
        <strain evidence="2 3">CGMCC 1.3430</strain>
    </source>
</reference>
<proteinExistence type="predicted"/>
<dbReference type="InterPro" id="IPR052036">
    <property type="entry name" value="Hydrolase/PRTase-associated"/>
</dbReference>
<sequence length="429" mass="48499">MSLKRILVVACWCCGMAALPVVAAMVFHPLQMPDTAVVAEDDFSDLAPLGQAIGDKRVVMLDELTHGEGNVFASKSRIVQYLHQQKGFDVLVLESGLFDVDRIWQSQQDIQQQAPGNIFYMYARSSEMQSLFQYIHQARHSSQPLALAGFDGRFSGELSLQYLVAEFRDYVAAQLSATGPEAYFLQLQQLLEGQFSAEDPGSQQQFLSRNKHVASLLQAKMQADGAMEAGFWYRINASLRKMAQVAWQQRRFDEHDLAMAANLQWLIEQQYAGHKIIVWGHYIHLNRQGGFEHALHKPETPIEQRSKVANMTSALPEAIRKQTYVLHFAGAQGSYIDFRDMQEIQVESGDDMMEQFLTEQAGGDVFVSLQQVAPAANRLLWGHEYKSTLSWQQAQQRFDGMILLHSLTPTQQLDREQSDVASPELDKLQ</sequence>
<dbReference type="SUPFAM" id="SSF159501">
    <property type="entry name" value="EreA/ChaN-like"/>
    <property type="match status" value="1"/>
</dbReference>
<accession>A0A1H4FUE4</accession>
<evidence type="ECO:0000313" key="3">
    <source>
        <dbReference type="Proteomes" id="UP000198773"/>
    </source>
</evidence>
<dbReference type="EMBL" id="FNRM01000013">
    <property type="protein sequence ID" value="SEB00946.1"/>
    <property type="molecule type" value="Genomic_DNA"/>
</dbReference>
<organism evidence="2 3">
    <name type="scientific">Alkalimonas amylolytica</name>
    <dbReference type="NCBI Taxonomy" id="152573"/>
    <lineage>
        <taxon>Bacteria</taxon>
        <taxon>Pseudomonadati</taxon>
        <taxon>Pseudomonadota</taxon>
        <taxon>Gammaproteobacteria</taxon>
        <taxon>Alkalimonas</taxon>
    </lineage>
</organism>
<evidence type="ECO:0000256" key="1">
    <source>
        <dbReference type="SAM" id="SignalP"/>
    </source>
</evidence>
<dbReference type="Pfam" id="PF05139">
    <property type="entry name" value="Erythro_esteras"/>
    <property type="match status" value="1"/>
</dbReference>
<dbReference type="Proteomes" id="UP000198773">
    <property type="component" value="Unassembled WGS sequence"/>
</dbReference>
<dbReference type="Gene3D" id="3.40.1660.10">
    <property type="entry name" value="EreA-like (biosynthetic domain)"/>
    <property type="match status" value="2"/>
</dbReference>
<feature type="signal peptide" evidence="1">
    <location>
        <begin position="1"/>
        <end position="23"/>
    </location>
</feature>
<dbReference type="STRING" id="152573.SAMN04488051_11349"/>
<protein>
    <submittedName>
        <fullName evidence="2">Erythromycin esterase homolog</fullName>
    </submittedName>
</protein>
<name>A0A1H4FUE4_ALKAM</name>
<dbReference type="PANTHER" id="PTHR31299:SF0">
    <property type="entry name" value="ESTERASE, PUTATIVE (AFU_ORTHOLOGUE AFUA_1G05850)-RELATED"/>
    <property type="match status" value="1"/>
</dbReference>
<dbReference type="InterPro" id="IPR007815">
    <property type="entry name" value="Emycin_Estase"/>
</dbReference>
<dbReference type="CDD" id="cd14728">
    <property type="entry name" value="Ere-like"/>
    <property type="match status" value="1"/>
</dbReference>
<dbReference type="AlphaFoldDB" id="A0A1H4FUE4"/>
<dbReference type="PANTHER" id="PTHR31299">
    <property type="entry name" value="ESTERASE, PUTATIVE (AFU_ORTHOLOGUE AFUA_1G05850)-RELATED"/>
    <property type="match status" value="1"/>
</dbReference>
<feature type="chain" id="PRO_5011581639" evidence="1">
    <location>
        <begin position="24"/>
        <end position="429"/>
    </location>
</feature>
<dbReference type="RefSeq" id="WP_171907670.1">
    <property type="nucleotide sequence ID" value="NZ_FNRM01000013.1"/>
</dbReference>
<keyword evidence="1" id="KW-0732">Signal</keyword>
<dbReference type="GO" id="GO:0046677">
    <property type="term" value="P:response to antibiotic"/>
    <property type="evidence" value="ECO:0007669"/>
    <property type="project" value="InterPro"/>
</dbReference>
<gene>
    <name evidence="2" type="ORF">SAMN04488051_11349</name>
</gene>
<keyword evidence="3" id="KW-1185">Reference proteome</keyword>
<evidence type="ECO:0000313" key="2">
    <source>
        <dbReference type="EMBL" id="SEB00946.1"/>
    </source>
</evidence>